<dbReference type="InterPro" id="IPR050194">
    <property type="entry name" value="Glycosyltransferase_grp1"/>
</dbReference>
<accession>F0P1Z7</accession>
<dbReference type="AlphaFoldDB" id="F0P1Z7"/>
<proteinExistence type="predicted"/>
<keyword evidence="2" id="KW-0808">Transferase</keyword>
<dbReference type="Gene3D" id="3.40.50.2000">
    <property type="entry name" value="Glycogen Phosphorylase B"/>
    <property type="match status" value="2"/>
</dbReference>
<dbReference type="eggNOG" id="COG0438">
    <property type="taxonomic scope" value="Bacteria"/>
</dbReference>
<name>F0P1Z7_WEEVC</name>
<dbReference type="STRING" id="865938.Weevi_0998"/>
<reference evidence="3" key="2">
    <citation type="journal article" date="2011" name="Stand. Genomic Sci.">
        <title>Complete genome sequence of Weeksella virosa type strain (9751T).</title>
        <authorList>
            <person name="Lang E."/>
            <person name="Teshima H."/>
            <person name="Lucas S."/>
            <person name="Lapidus A."/>
            <person name="Hammon N."/>
            <person name="Deshpande S."/>
            <person name="Nolan M."/>
            <person name="Cheng J."/>
            <person name="Pitluck S."/>
            <person name="Liolios K."/>
            <person name="Pagani I."/>
            <person name="Mikhailova N."/>
            <person name="Ivanova N."/>
            <person name="Mavromatis K."/>
            <person name="Pati A."/>
            <person name="Tapia R."/>
            <person name="Han C."/>
            <person name="Goodwin L."/>
            <person name="Chen A."/>
            <person name="Palaniappan K."/>
            <person name="Land M."/>
            <person name="Hauser L."/>
            <person name="Chang Y."/>
            <person name="Jeffries C."/>
            <person name="Brambilla E."/>
            <person name="Kopitz M."/>
            <person name="Rohde M."/>
            <person name="Goker M."/>
            <person name="Tindall B."/>
            <person name="Detter J."/>
            <person name="Woyke T."/>
            <person name="Bristow J."/>
            <person name="Eisen J."/>
            <person name="Markowitz V."/>
            <person name="Hugenholtz P."/>
            <person name="Klenk H."/>
            <person name="Kyrpides N."/>
        </authorList>
    </citation>
    <scope>NUCLEOTIDE SEQUENCE [LARGE SCALE GENOMIC DNA]</scope>
    <source>
        <strain evidence="3">ATCC 43766 / DSM 16922 / JCM 21250 / NBRC 16016 / NCTC 11634 / CL345/78</strain>
    </source>
</reference>
<dbReference type="PANTHER" id="PTHR45947:SF3">
    <property type="entry name" value="SULFOQUINOVOSYL TRANSFERASE SQD2"/>
    <property type="match status" value="1"/>
</dbReference>
<dbReference type="PANTHER" id="PTHR45947">
    <property type="entry name" value="SULFOQUINOVOSYL TRANSFERASE SQD2"/>
    <property type="match status" value="1"/>
</dbReference>
<dbReference type="Pfam" id="PF00534">
    <property type="entry name" value="Glycos_transf_1"/>
    <property type="match status" value="1"/>
</dbReference>
<dbReference type="GO" id="GO:0016757">
    <property type="term" value="F:glycosyltransferase activity"/>
    <property type="evidence" value="ECO:0007669"/>
    <property type="project" value="InterPro"/>
</dbReference>
<reference evidence="2 3" key="1">
    <citation type="journal article" date="2011" name="Stand. Genomic Sci.">
        <title>Complete genome sequence of Weeksella virosa type strain (9751).</title>
        <authorList>
            <person name="Lang E."/>
            <person name="Teshima H."/>
            <person name="Lucas S."/>
            <person name="Lapidus A."/>
            <person name="Hammon N."/>
            <person name="Deshpande S."/>
            <person name="Nolan M."/>
            <person name="Cheng J.F."/>
            <person name="Pitluck S."/>
            <person name="Liolios K."/>
            <person name="Pagani I."/>
            <person name="Mikhailova N."/>
            <person name="Ivanova N."/>
            <person name="Mavromatis K."/>
            <person name="Pati A."/>
            <person name="Tapia R."/>
            <person name="Han C."/>
            <person name="Goodwin L."/>
            <person name="Chen A."/>
            <person name="Palaniappan K."/>
            <person name="Land M."/>
            <person name="Hauser L."/>
            <person name="Chang Y.J."/>
            <person name="Jeffries C.D."/>
            <person name="Brambilla E.M."/>
            <person name="Kopitz M."/>
            <person name="Rohde M."/>
            <person name="Goker M."/>
            <person name="Tindall B.J."/>
            <person name="Detter J.C."/>
            <person name="Woyke T."/>
            <person name="Bristow J."/>
            <person name="Eisen J.A."/>
            <person name="Markowitz V."/>
            <person name="Hugenholtz P."/>
            <person name="Klenk H.P."/>
            <person name="Kyrpides N.C."/>
        </authorList>
    </citation>
    <scope>NUCLEOTIDE SEQUENCE [LARGE SCALE GENOMIC DNA]</scope>
    <source>
        <strain evidence="3">ATCC 43766 / DSM 16922 / JCM 21250 / NBRC 16016 / NCTC 11634 / CL345/78</strain>
    </source>
</reference>
<feature type="domain" description="Glycosyl transferase family 1" evidence="1">
    <location>
        <begin position="194"/>
        <end position="329"/>
    </location>
</feature>
<protein>
    <submittedName>
        <fullName evidence="2">Glycosyl transferase group 1</fullName>
    </submittedName>
</protein>
<dbReference type="SUPFAM" id="SSF53756">
    <property type="entry name" value="UDP-Glycosyltransferase/glycogen phosphorylase"/>
    <property type="match status" value="1"/>
</dbReference>
<evidence type="ECO:0000313" key="2">
    <source>
        <dbReference type="EMBL" id="ADX67707.1"/>
    </source>
</evidence>
<dbReference type="KEGG" id="wvi:Weevi_0998"/>
<dbReference type="InterPro" id="IPR001296">
    <property type="entry name" value="Glyco_trans_1"/>
</dbReference>
<organism evidence="2 3">
    <name type="scientific">Weeksella virosa (strain ATCC 43766 / DSM 16922 / JCM 21250 / CCUG 30538 / CDC 9751 / IAM 14551 / NBRC 16016 / NCTC 11634 / CL345/78)</name>
    <dbReference type="NCBI Taxonomy" id="865938"/>
    <lineage>
        <taxon>Bacteria</taxon>
        <taxon>Pseudomonadati</taxon>
        <taxon>Bacteroidota</taxon>
        <taxon>Flavobacteriia</taxon>
        <taxon>Flavobacteriales</taxon>
        <taxon>Weeksellaceae</taxon>
        <taxon>Weeksella</taxon>
    </lineage>
</organism>
<evidence type="ECO:0000313" key="3">
    <source>
        <dbReference type="Proteomes" id="UP000008641"/>
    </source>
</evidence>
<dbReference type="Proteomes" id="UP000008641">
    <property type="component" value="Chromosome"/>
</dbReference>
<gene>
    <name evidence="2" type="ordered locus">Weevi_0998</name>
</gene>
<sequence length="363" mass="41851">MMKKFFVIDWLDKYGGAERVIASLESIFDFDAYYTLVNVMNENDWKKITTQKKPVTTTAIQKLGTSFRYFFPFFHRAIENIHLPDEKALVISSSHAVAKGIKTKSNQLHISYFQARNFKYIWDEQALYFGKLRGVLQPLISYLQKKDYAQAQRPDYIISNSFYVQNWVKEVYHRDSEVIYPPVDLDNFQLEVNANREDYYVTVGRLVPYKRFDIIVEAFNASGKKLIIIGDGVELKKLQKLAKKNIHFTGYLQSEEINQYICRAKGFIHVGIEDFGIAPVEAQACGTPVVAYAVGGAKETVLDGITGKLFDEQNKNSLNLCIAEFEKLTFDPEVIRQHALKFSRENFEQKMKAYVADKLSRFG</sequence>
<dbReference type="EMBL" id="CP002455">
    <property type="protein sequence ID" value="ADX67707.1"/>
    <property type="molecule type" value="Genomic_DNA"/>
</dbReference>
<keyword evidence="3" id="KW-1185">Reference proteome</keyword>
<dbReference type="HOGENOM" id="CLU_041001_0_0_10"/>
<evidence type="ECO:0000259" key="1">
    <source>
        <dbReference type="Pfam" id="PF00534"/>
    </source>
</evidence>